<keyword evidence="4" id="KW-1185">Reference proteome</keyword>
<keyword evidence="2" id="KW-0732">Signal</keyword>
<keyword evidence="1" id="KW-0812">Transmembrane</keyword>
<dbReference type="AlphaFoldDB" id="A0A8G2BGB5"/>
<dbReference type="EMBL" id="FNBW01000004">
    <property type="protein sequence ID" value="SDF53304.1"/>
    <property type="molecule type" value="Genomic_DNA"/>
</dbReference>
<keyword evidence="1" id="KW-0472">Membrane</keyword>
<organism evidence="3 4">
    <name type="scientific">Thalassobaculum litoreum DSM 18839</name>
    <dbReference type="NCBI Taxonomy" id="1123362"/>
    <lineage>
        <taxon>Bacteria</taxon>
        <taxon>Pseudomonadati</taxon>
        <taxon>Pseudomonadota</taxon>
        <taxon>Alphaproteobacteria</taxon>
        <taxon>Rhodospirillales</taxon>
        <taxon>Thalassobaculaceae</taxon>
        <taxon>Thalassobaculum</taxon>
    </lineage>
</organism>
<gene>
    <name evidence="3" type="ORF">SAMN05660686_01568</name>
</gene>
<evidence type="ECO:0000256" key="1">
    <source>
        <dbReference type="SAM" id="Phobius"/>
    </source>
</evidence>
<evidence type="ECO:0000256" key="2">
    <source>
        <dbReference type="SAM" id="SignalP"/>
    </source>
</evidence>
<proteinExistence type="predicted"/>
<feature type="signal peptide" evidence="2">
    <location>
        <begin position="1"/>
        <end position="32"/>
    </location>
</feature>
<protein>
    <submittedName>
        <fullName evidence="3">Uncharacterized protein</fullName>
    </submittedName>
</protein>
<accession>A0A8G2BGB5</accession>
<dbReference type="OrthoDB" id="7307529at2"/>
<reference evidence="3 4" key="1">
    <citation type="submission" date="2016-10" db="EMBL/GenBank/DDBJ databases">
        <authorList>
            <person name="Varghese N."/>
            <person name="Submissions S."/>
        </authorList>
    </citation>
    <scope>NUCLEOTIDE SEQUENCE [LARGE SCALE GENOMIC DNA]</scope>
    <source>
        <strain evidence="3 4">DSM 18839</strain>
    </source>
</reference>
<sequence>MVRIPLNAVLRHGRALLLTALSLTLWTTAAPALEVGETLTSYAELRGRQVPLPDGDWTVAGLGNNTIVSGVAGAYGTIENAVLLQLNGDKVRGIVEINTNVISVTEGWGTTDACLRDGVLAKLNLYRTAVDGFCYFVTETTRPVSGGTDAWKAAKAFAAERGYAMPQEWLTVGFRLSNRHDILDARYHFDGLELGTLAPSVTVWTPETVVEDANKYAVVNDLNAWAGLTSELFESGLRGRLDDKLHGLAVPQPLAVVDDGSVDPSAIGRASKAARKRALEDLAADGVIRQDDLAVYFAAVDNTAPPPTLESYYQTLVAKMISFNLFRVSVDYLLAYIVTVSAAVSGYITASIVVTHSMAQIANDLAWDSYIAGQRKDGSELVEFDYIEQAAEKRS</sequence>
<dbReference type="Proteomes" id="UP000198615">
    <property type="component" value="Unassembled WGS sequence"/>
</dbReference>
<evidence type="ECO:0000313" key="3">
    <source>
        <dbReference type="EMBL" id="SDF53304.1"/>
    </source>
</evidence>
<dbReference type="RefSeq" id="WP_139189152.1">
    <property type="nucleotide sequence ID" value="NZ_FNBW01000004.1"/>
</dbReference>
<comment type="caution">
    <text evidence="3">The sequence shown here is derived from an EMBL/GenBank/DDBJ whole genome shotgun (WGS) entry which is preliminary data.</text>
</comment>
<feature type="chain" id="PRO_5034491909" evidence="2">
    <location>
        <begin position="33"/>
        <end position="395"/>
    </location>
</feature>
<keyword evidence="1" id="KW-1133">Transmembrane helix</keyword>
<feature type="transmembrane region" description="Helical" evidence="1">
    <location>
        <begin position="333"/>
        <end position="354"/>
    </location>
</feature>
<evidence type="ECO:0000313" key="4">
    <source>
        <dbReference type="Proteomes" id="UP000198615"/>
    </source>
</evidence>
<name>A0A8G2BGB5_9PROT</name>